<evidence type="ECO:0000256" key="2">
    <source>
        <dbReference type="ARBA" id="ARBA00022801"/>
    </source>
</evidence>
<feature type="domain" description="Exonuclease" evidence="5">
    <location>
        <begin position="94"/>
        <end position="259"/>
    </location>
</feature>
<reference evidence="6 7" key="1">
    <citation type="submission" date="2012-08" db="EMBL/GenBank/DDBJ databases">
        <title>Whole genome shotgun sequence of Austwickia chelonae NBRC 105200.</title>
        <authorList>
            <person name="Yoshida I."/>
            <person name="Hosoyama A."/>
            <person name="Tsuchikane K."/>
            <person name="Katsumata H."/>
            <person name="Ando Y."/>
            <person name="Ohji S."/>
            <person name="Hamada M."/>
            <person name="Tamura T."/>
            <person name="Yamazoe A."/>
            <person name="Yamazaki S."/>
            <person name="Fujita N."/>
        </authorList>
    </citation>
    <scope>NUCLEOTIDE SEQUENCE [LARGE SCALE GENOMIC DNA]</scope>
    <source>
        <strain evidence="6 7">NBRC 105200</strain>
    </source>
</reference>
<evidence type="ECO:0000313" key="6">
    <source>
        <dbReference type="EMBL" id="GAB78417.1"/>
    </source>
</evidence>
<dbReference type="SMART" id="SM00479">
    <property type="entry name" value="EXOIII"/>
    <property type="match status" value="1"/>
</dbReference>
<dbReference type="Pfam" id="PF00929">
    <property type="entry name" value="RNase_T"/>
    <property type="match status" value="1"/>
</dbReference>
<organism evidence="6 7">
    <name type="scientific">Austwickia chelonae NBRC 105200</name>
    <dbReference type="NCBI Taxonomy" id="1184607"/>
    <lineage>
        <taxon>Bacteria</taxon>
        <taxon>Bacillati</taxon>
        <taxon>Actinomycetota</taxon>
        <taxon>Actinomycetes</taxon>
        <taxon>Micrococcales</taxon>
        <taxon>Dermatophilaceae</taxon>
        <taxon>Austwickia</taxon>
    </lineage>
</organism>
<dbReference type="OrthoDB" id="190275at2"/>
<evidence type="ECO:0000259" key="5">
    <source>
        <dbReference type="SMART" id="SM00479"/>
    </source>
</evidence>
<gene>
    <name evidence="6" type="ORF">AUCHE_09_00230</name>
</gene>
<dbReference type="eggNOG" id="COG0847">
    <property type="taxonomic scope" value="Bacteria"/>
</dbReference>
<keyword evidence="2" id="KW-0378">Hydrolase</keyword>
<name>K6W998_9MICO</name>
<dbReference type="InterPro" id="IPR012337">
    <property type="entry name" value="RNaseH-like_sf"/>
</dbReference>
<sequence>MTPLAGLALTAGITYSALRRGRIADALRRAGRTRPRRRQNPPRNTRNQTRLLSPRPTSTTSHFPRTHRPFAEAGMRGEMFVYAHPDEGKKHTGPYAVLGFKTTGPTPTTGSRIVEIAVVRIDTDGQITDEYTTLVDPGCPTGTAFAHGITDDTVAQAPTFAEIADDILARLDGAVIVAHNALFEESFLSAELAAAGLARPRLPAVCTAWLSRQVLDMPNHKLGTLSRHLDTPFTDSHTALGEARTLAALFPLLTGRLTHPLHYRCSPYRHRILPRPGQATTLAAPRTAQAIPPAWTVHSPQAPAPLSGLTD</sequence>
<comment type="caution">
    <text evidence="6">The sequence shown here is derived from an EMBL/GenBank/DDBJ whole genome shotgun (WGS) entry which is preliminary data.</text>
</comment>
<dbReference type="PANTHER" id="PTHR30231:SF4">
    <property type="entry name" value="PROTEIN NEN2"/>
    <property type="match status" value="1"/>
</dbReference>
<dbReference type="AlphaFoldDB" id="K6W998"/>
<dbReference type="CDD" id="cd06127">
    <property type="entry name" value="DEDDh"/>
    <property type="match status" value="1"/>
</dbReference>
<dbReference type="Proteomes" id="UP000008495">
    <property type="component" value="Unassembled WGS sequence"/>
</dbReference>
<dbReference type="EMBL" id="BAGZ01000009">
    <property type="protein sequence ID" value="GAB78417.1"/>
    <property type="molecule type" value="Genomic_DNA"/>
</dbReference>
<evidence type="ECO:0000313" key="7">
    <source>
        <dbReference type="Proteomes" id="UP000008495"/>
    </source>
</evidence>
<keyword evidence="7" id="KW-1185">Reference proteome</keyword>
<dbReference type="GO" id="GO:0005829">
    <property type="term" value="C:cytosol"/>
    <property type="evidence" value="ECO:0007669"/>
    <property type="project" value="TreeGrafter"/>
</dbReference>
<accession>K6W998</accession>
<dbReference type="GO" id="GO:0003676">
    <property type="term" value="F:nucleic acid binding"/>
    <property type="evidence" value="ECO:0007669"/>
    <property type="project" value="InterPro"/>
</dbReference>
<evidence type="ECO:0000256" key="1">
    <source>
        <dbReference type="ARBA" id="ARBA00022722"/>
    </source>
</evidence>
<feature type="compositionally biased region" description="Low complexity" evidence="4">
    <location>
        <begin position="41"/>
        <end position="50"/>
    </location>
</feature>
<evidence type="ECO:0000256" key="3">
    <source>
        <dbReference type="ARBA" id="ARBA00022839"/>
    </source>
</evidence>
<feature type="region of interest" description="Disordered" evidence="4">
    <location>
        <begin position="26"/>
        <end position="70"/>
    </location>
</feature>
<keyword evidence="3" id="KW-0269">Exonuclease</keyword>
<keyword evidence="1" id="KW-0540">Nuclease</keyword>
<protein>
    <recommendedName>
        <fullName evidence="5">Exonuclease domain-containing protein</fullName>
    </recommendedName>
</protein>
<dbReference type="RefSeq" id="WP_006503172.1">
    <property type="nucleotide sequence ID" value="NZ_BAGZ01000009.1"/>
</dbReference>
<dbReference type="Gene3D" id="3.30.420.10">
    <property type="entry name" value="Ribonuclease H-like superfamily/Ribonuclease H"/>
    <property type="match status" value="1"/>
</dbReference>
<dbReference type="FunFam" id="3.30.420.10:FF:000045">
    <property type="entry name" value="3'-5' exonuclease DinG"/>
    <property type="match status" value="1"/>
</dbReference>
<dbReference type="SUPFAM" id="SSF53098">
    <property type="entry name" value="Ribonuclease H-like"/>
    <property type="match status" value="1"/>
</dbReference>
<dbReference type="STRING" id="100225.SAMN05421595_2684"/>
<dbReference type="InterPro" id="IPR013520">
    <property type="entry name" value="Ribonucl_H"/>
</dbReference>
<feature type="compositionally biased region" description="Basic residues" evidence="4">
    <location>
        <begin position="29"/>
        <end position="40"/>
    </location>
</feature>
<evidence type="ECO:0000256" key="4">
    <source>
        <dbReference type="SAM" id="MobiDB-lite"/>
    </source>
</evidence>
<proteinExistence type="predicted"/>
<dbReference type="GO" id="GO:0008408">
    <property type="term" value="F:3'-5' exonuclease activity"/>
    <property type="evidence" value="ECO:0007669"/>
    <property type="project" value="TreeGrafter"/>
</dbReference>
<dbReference type="PANTHER" id="PTHR30231">
    <property type="entry name" value="DNA POLYMERASE III SUBUNIT EPSILON"/>
    <property type="match status" value="1"/>
</dbReference>
<dbReference type="InterPro" id="IPR036397">
    <property type="entry name" value="RNaseH_sf"/>
</dbReference>